<keyword evidence="3" id="KW-1185">Reference proteome</keyword>
<evidence type="ECO:0000256" key="1">
    <source>
        <dbReference type="SAM" id="MobiDB-lite"/>
    </source>
</evidence>
<name>A0ABT2CFI3_9ACTN</name>
<proteinExistence type="predicted"/>
<reference evidence="2" key="1">
    <citation type="submission" date="2022-08" db="EMBL/GenBank/DDBJ databases">
        <authorList>
            <person name="Somphong A."/>
            <person name="Phongsopitanun W."/>
        </authorList>
    </citation>
    <scope>NUCLEOTIDE SEQUENCE</scope>
    <source>
        <strain evidence="2">LP05-1</strain>
    </source>
</reference>
<evidence type="ECO:0000313" key="2">
    <source>
        <dbReference type="EMBL" id="MCS0635389.1"/>
    </source>
</evidence>
<organism evidence="2 3">
    <name type="scientific">Streptomyces pyxinae</name>
    <dbReference type="NCBI Taxonomy" id="2970734"/>
    <lineage>
        <taxon>Bacteria</taxon>
        <taxon>Bacillati</taxon>
        <taxon>Actinomycetota</taxon>
        <taxon>Actinomycetes</taxon>
        <taxon>Kitasatosporales</taxon>
        <taxon>Streptomycetaceae</taxon>
        <taxon>Streptomyces</taxon>
    </lineage>
</organism>
<gene>
    <name evidence="2" type="ORF">NX801_06900</name>
</gene>
<dbReference type="Proteomes" id="UP001431313">
    <property type="component" value="Unassembled WGS sequence"/>
</dbReference>
<protein>
    <submittedName>
        <fullName evidence="2">Uncharacterized protein</fullName>
    </submittedName>
</protein>
<feature type="region of interest" description="Disordered" evidence="1">
    <location>
        <begin position="1"/>
        <end position="23"/>
    </location>
</feature>
<sequence>MDRDPVHDGPYRAGHVRSAPGASAPAIGAAALDRATPARRPLLTRAKLSAERAAGHLVGLRTQNIT</sequence>
<feature type="compositionally biased region" description="Basic and acidic residues" evidence="1">
    <location>
        <begin position="1"/>
        <end position="10"/>
    </location>
</feature>
<comment type="caution">
    <text evidence="2">The sequence shown here is derived from an EMBL/GenBank/DDBJ whole genome shotgun (WGS) entry which is preliminary data.</text>
</comment>
<dbReference type="RefSeq" id="WP_258786208.1">
    <property type="nucleotide sequence ID" value="NZ_JANUGQ010000004.1"/>
</dbReference>
<dbReference type="EMBL" id="JANUGQ010000004">
    <property type="protein sequence ID" value="MCS0635389.1"/>
    <property type="molecule type" value="Genomic_DNA"/>
</dbReference>
<evidence type="ECO:0000313" key="3">
    <source>
        <dbReference type="Proteomes" id="UP001431313"/>
    </source>
</evidence>
<accession>A0ABT2CFI3</accession>